<evidence type="ECO:0000313" key="6">
    <source>
        <dbReference type="EMBL" id="OUJ05559.1"/>
    </source>
</evidence>
<reference evidence="11" key="1">
    <citation type="submission" date="2014-06" db="EMBL/GenBank/DDBJ databases">
        <authorList>
            <person name="Winans N.J."/>
            <person name="Newell P.D."/>
            <person name="Douglas A.E."/>
        </authorList>
    </citation>
    <scope>NUCLEOTIDE SEQUENCE [LARGE SCALE GENOMIC DNA]</scope>
    <source>
        <strain evidence="11">DsW_057</strain>
    </source>
</reference>
<evidence type="ECO:0000313" key="3">
    <source>
        <dbReference type="EMBL" id="KXV68571.1"/>
    </source>
</evidence>
<evidence type="ECO:0000313" key="10">
    <source>
        <dbReference type="Proteomes" id="UP000077349"/>
    </source>
</evidence>
<gene>
    <name evidence="2" type="ORF">AD933_08570</name>
    <name evidence="3" type="ORF">AD951_10700</name>
    <name evidence="4" type="ORF">AD953_08860</name>
    <name evidence="5" type="ORF">Amal_00882</name>
    <name evidence="6" type="ORF">HK23_04565</name>
</gene>
<keyword evidence="1" id="KW-0472">Membrane</keyword>
<dbReference type="EMBL" id="LHZF01000164">
    <property type="protein sequence ID" value="KXV15590.1"/>
    <property type="molecule type" value="Genomic_DNA"/>
</dbReference>
<keyword evidence="1" id="KW-0812">Transmembrane</keyword>
<dbReference type="STRING" id="178901.AmDm5_0946"/>
<evidence type="ECO:0000256" key="1">
    <source>
        <dbReference type="SAM" id="Phobius"/>
    </source>
</evidence>
<dbReference type="EMBL" id="LVHD01000010">
    <property type="protein sequence ID" value="OAG77908.1"/>
    <property type="molecule type" value="Genomic_DNA"/>
</dbReference>
<dbReference type="Proteomes" id="UP000242683">
    <property type="component" value="Unassembled WGS sequence"/>
</dbReference>
<evidence type="ECO:0000313" key="5">
    <source>
        <dbReference type="EMBL" id="OAG77908.1"/>
    </source>
</evidence>
<dbReference type="EMBL" id="LHZX01000306">
    <property type="protein sequence ID" value="KXV68571.1"/>
    <property type="molecule type" value="Genomic_DNA"/>
</dbReference>
<dbReference type="EMBL" id="JOPG01000018">
    <property type="protein sequence ID" value="OUJ05559.1"/>
    <property type="molecule type" value="Genomic_DNA"/>
</dbReference>
<evidence type="ECO:0000313" key="9">
    <source>
        <dbReference type="Proteomes" id="UP000075538"/>
    </source>
</evidence>
<dbReference type="EMBL" id="LHZZ01000558">
    <property type="protein sequence ID" value="KXV75114.1"/>
    <property type="molecule type" value="Genomic_DNA"/>
</dbReference>
<reference evidence="7 8" key="3">
    <citation type="submission" date="2015-06" db="EMBL/GenBank/DDBJ databases">
        <title>Improved classification and identification of acetic acid bacteria using matrix-assisted laser desorption/ionization time-of-flight mass spectrometry; Gluconobacter nephelii and Gluconobacter uchimurae are later heterotypic synonyms of Gluconobacter japonicus and Gluconobacter oxydans, respectively.</title>
        <authorList>
            <person name="Li L."/>
            <person name="Cleenwerck I."/>
            <person name="De Vuyst L."/>
            <person name="Vandamme P."/>
        </authorList>
    </citation>
    <scope>NUCLEOTIDE SEQUENCE [LARGE SCALE GENOMIC DNA]</scope>
    <source>
        <strain evidence="2 8">LMG 1552</strain>
        <strain evidence="4 9">LMG 1604</strain>
        <strain evidence="3 7">LMG 1699</strain>
    </source>
</reference>
<feature type="transmembrane region" description="Helical" evidence="1">
    <location>
        <begin position="39"/>
        <end position="61"/>
    </location>
</feature>
<dbReference type="AlphaFoldDB" id="A0A087PSX7"/>
<proteinExistence type="predicted"/>
<dbReference type="Proteomes" id="UP000077349">
    <property type="component" value="Unassembled WGS sequence"/>
</dbReference>
<dbReference type="GeneID" id="29555853"/>
<dbReference type="PATRIC" id="fig|178901.10.peg.921"/>
<evidence type="ECO:0000313" key="11">
    <source>
        <dbReference type="Proteomes" id="UP000242683"/>
    </source>
</evidence>
<sequence length="67" mass="7199">MAEDNWTEQSPEDAEADARADQLFQQAGIAEPAEPKGSFLLTILLPVLIAGALLIAGLWMFSGWLGI</sequence>
<organism evidence="5 10">
    <name type="scientific">Acetobacter malorum</name>
    <dbReference type="NCBI Taxonomy" id="178901"/>
    <lineage>
        <taxon>Bacteria</taxon>
        <taxon>Pseudomonadati</taxon>
        <taxon>Pseudomonadota</taxon>
        <taxon>Alphaproteobacteria</taxon>
        <taxon>Acetobacterales</taxon>
        <taxon>Acetobacteraceae</taxon>
        <taxon>Acetobacter</taxon>
    </lineage>
</organism>
<evidence type="ECO:0000313" key="7">
    <source>
        <dbReference type="Proteomes" id="UP000075377"/>
    </source>
</evidence>
<keyword evidence="1" id="KW-1133">Transmembrane helix</keyword>
<name>A0A087PSX7_9PROT</name>
<evidence type="ECO:0000313" key="2">
    <source>
        <dbReference type="EMBL" id="KXV15590.1"/>
    </source>
</evidence>
<dbReference type="Proteomes" id="UP000075377">
    <property type="component" value="Unassembled WGS sequence"/>
</dbReference>
<dbReference type="Proteomes" id="UP000075526">
    <property type="component" value="Unassembled WGS sequence"/>
</dbReference>
<evidence type="ECO:0000313" key="8">
    <source>
        <dbReference type="Proteomes" id="UP000075526"/>
    </source>
</evidence>
<evidence type="ECO:0000313" key="4">
    <source>
        <dbReference type="EMBL" id="KXV75114.1"/>
    </source>
</evidence>
<protein>
    <submittedName>
        <fullName evidence="5">Uncharacterized protein</fullName>
    </submittedName>
</protein>
<dbReference type="Proteomes" id="UP000075538">
    <property type="component" value="Unassembled WGS sequence"/>
</dbReference>
<accession>A0A087PSX7</accession>
<dbReference type="OrthoDB" id="7225594at2"/>
<reference evidence="5 10" key="4">
    <citation type="submission" date="2016-03" db="EMBL/GenBank/DDBJ databases">
        <title>Draft genome sequence of Acetobacter malorum CECT 7742, a strain isolated from strawberry vinegar.</title>
        <authorList>
            <person name="Sainz F."/>
            <person name="Mas A."/>
            <person name="Torija M.J."/>
        </authorList>
    </citation>
    <scope>NUCLEOTIDE SEQUENCE [LARGE SCALE GENOMIC DNA]</scope>
    <source>
        <strain evidence="5 10">CECT 7742</strain>
    </source>
</reference>
<reference evidence="6" key="2">
    <citation type="submission" date="2014-06" db="EMBL/GenBank/DDBJ databases">
        <authorList>
            <person name="Ju J."/>
            <person name="Zhang J."/>
        </authorList>
    </citation>
    <scope>NUCLEOTIDE SEQUENCE [LARGE SCALE GENOMIC DNA]</scope>
    <source>
        <strain evidence="6">DsW_057</strain>
    </source>
</reference>
<comment type="caution">
    <text evidence="5">The sequence shown here is derived from an EMBL/GenBank/DDBJ whole genome shotgun (WGS) entry which is preliminary data.</text>
</comment>
<dbReference type="RefSeq" id="WP_043550376.1">
    <property type="nucleotide sequence ID" value="NZ_CALAZD010000146.1"/>
</dbReference>